<dbReference type="EMBL" id="SPLM01000111">
    <property type="protein sequence ID" value="TMW58556.1"/>
    <property type="molecule type" value="Genomic_DNA"/>
</dbReference>
<dbReference type="PANTHER" id="PTHR46586">
    <property type="entry name" value="ANKYRIN REPEAT-CONTAINING PROTEIN"/>
    <property type="match status" value="1"/>
</dbReference>
<dbReference type="Gene3D" id="1.25.40.20">
    <property type="entry name" value="Ankyrin repeat-containing domain"/>
    <property type="match status" value="1"/>
</dbReference>
<sequence length="605" mass="68312">MYAAAERGVLADIVWLHRYTDYAANEASVKAASAGHVEVLEWLLDHNTTARKRRALHNTQIEFILRQRESPFQATCWCVASMSYCYIVGVGLLPPRYFVEPDQKLYPLTDWVAKQCGLSLLRRLHEDSMWEATFSEQSMSVSAVNGDLATRDWLLSNGCQYFQDVNSMYEVAAEHGHVDDLDWLYAHISTPENALHALTTALLESQIDAARWFLTHFRDKALTLRGPYHFAIRSGNLETFKFVCEEWGPAPINYIVQAAVYGRYDMVLWLMETQGESIRESQDGTNSLLNAAVSGGNLTLVQWCVEELGASPLTALDAAAKHADIKALQYLVGVLEEEAPLHGDTSQQQANDVVINAVQILAKTARHGEFVEADIQWVLEQFPERDAQLTAGNVAAFVLVHQSPLRETPPWTTTRAFLRYRPRFCCLVPLFPQWVVRFGDLSDLKTLEDIKHPMLYTKETLSCLLKYSRNADIMMRIVAHCDSSVVTMRVACWASKYGAVGLLKLLHQIFTAQNQDRAFFGSVLSSAVRYEQTAVLEWLGCRQHPDTVHLKWCSVAKMAARHGLLSSLLWMLANEKVHVHQMDELMGIVATNGHLRCLRGLEKEL</sequence>
<organism evidence="1 2">
    <name type="scientific">Pythium oligandrum</name>
    <name type="common">Mycoparasitic fungus</name>
    <dbReference type="NCBI Taxonomy" id="41045"/>
    <lineage>
        <taxon>Eukaryota</taxon>
        <taxon>Sar</taxon>
        <taxon>Stramenopiles</taxon>
        <taxon>Oomycota</taxon>
        <taxon>Peronosporomycetes</taxon>
        <taxon>Pythiales</taxon>
        <taxon>Pythiaceae</taxon>
        <taxon>Pythium</taxon>
    </lineage>
</organism>
<name>A0A8K1C8W1_PYTOL</name>
<dbReference type="PANTHER" id="PTHR46586:SF3">
    <property type="entry name" value="ANKYRIN REPEAT-CONTAINING PROTEIN"/>
    <property type="match status" value="1"/>
</dbReference>
<proteinExistence type="predicted"/>
<dbReference type="SUPFAM" id="SSF140860">
    <property type="entry name" value="Pseudo ankyrin repeat-like"/>
    <property type="match status" value="1"/>
</dbReference>
<protein>
    <recommendedName>
        <fullName evidence="3">Ankyrin repeat-containing domain</fullName>
    </recommendedName>
</protein>
<accession>A0A8K1C8W1</accession>
<dbReference type="Proteomes" id="UP000794436">
    <property type="component" value="Unassembled WGS sequence"/>
</dbReference>
<evidence type="ECO:0008006" key="3">
    <source>
        <dbReference type="Google" id="ProtNLM"/>
    </source>
</evidence>
<dbReference type="Pfam" id="PF13637">
    <property type="entry name" value="Ank_4"/>
    <property type="match status" value="1"/>
</dbReference>
<dbReference type="AlphaFoldDB" id="A0A8K1C8W1"/>
<reference evidence="1" key="1">
    <citation type="submission" date="2019-03" db="EMBL/GenBank/DDBJ databases">
        <title>Long read genome sequence of the mycoparasitic Pythium oligandrum ATCC 38472 isolated from sugarbeet rhizosphere.</title>
        <authorList>
            <person name="Gaulin E."/>
        </authorList>
    </citation>
    <scope>NUCLEOTIDE SEQUENCE</scope>
    <source>
        <strain evidence="1">ATCC 38472_TT</strain>
    </source>
</reference>
<gene>
    <name evidence="1" type="ORF">Poli38472_010115</name>
</gene>
<dbReference type="InterPro" id="IPR052050">
    <property type="entry name" value="SecEffector_AnkRepeat"/>
</dbReference>
<evidence type="ECO:0000313" key="2">
    <source>
        <dbReference type="Proteomes" id="UP000794436"/>
    </source>
</evidence>
<dbReference type="InterPro" id="IPR002110">
    <property type="entry name" value="Ankyrin_rpt"/>
</dbReference>
<dbReference type="OrthoDB" id="94960at2759"/>
<evidence type="ECO:0000313" key="1">
    <source>
        <dbReference type="EMBL" id="TMW58556.1"/>
    </source>
</evidence>
<dbReference type="InterPro" id="IPR036770">
    <property type="entry name" value="Ankyrin_rpt-contain_sf"/>
</dbReference>
<keyword evidence="2" id="KW-1185">Reference proteome</keyword>
<comment type="caution">
    <text evidence="1">The sequence shown here is derived from an EMBL/GenBank/DDBJ whole genome shotgun (WGS) entry which is preliminary data.</text>
</comment>